<dbReference type="GO" id="GO:0006935">
    <property type="term" value="P:chemotaxis"/>
    <property type="evidence" value="ECO:0007669"/>
    <property type="project" value="UniProtKB-KW"/>
</dbReference>
<dbReference type="EMBL" id="LACI01000795">
    <property type="protein sequence ID" value="KJU85949.1"/>
    <property type="molecule type" value="Genomic_DNA"/>
</dbReference>
<evidence type="ECO:0000313" key="3">
    <source>
        <dbReference type="EMBL" id="KJU85949.1"/>
    </source>
</evidence>
<evidence type="ECO:0000256" key="2">
    <source>
        <dbReference type="ARBA" id="ARBA00022801"/>
    </source>
</evidence>
<comment type="caution">
    <text evidence="3">The sequence shown here is derived from an EMBL/GenBank/DDBJ whole genome shotgun (WGS) entry which is preliminary data.</text>
</comment>
<name>A0A0F3GVF0_9BACT</name>
<protein>
    <submittedName>
        <fullName evidence="3">CheC, inhibitor of MCP methylation</fullName>
    </submittedName>
</protein>
<dbReference type="PANTHER" id="PTHR43693">
    <property type="entry name" value="PROTEIN PHOSPHATASE CHEZ"/>
    <property type="match status" value="1"/>
</dbReference>
<keyword evidence="2" id="KW-0378">Hydrolase</keyword>
<evidence type="ECO:0000313" key="4">
    <source>
        <dbReference type="Proteomes" id="UP000033423"/>
    </source>
</evidence>
<dbReference type="AlphaFoldDB" id="A0A0F3GVF0"/>
<reference evidence="3 4" key="1">
    <citation type="submission" date="2015-02" db="EMBL/GenBank/DDBJ databases">
        <title>Single-cell genomics of uncultivated deep-branching MTB reveals a conserved set of magnetosome genes.</title>
        <authorList>
            <person name="Kolinko S."/>
            <person name="Richter M."/>
            <person name="Glockner F.O."/>
            <person name="Brachmann A."/>
            <person name="Schuler D."/>
        </authorList>
    </citation>
    <scope>NUCLEOTIDE SEQUENCE [LARGE SCALE GENOMIC DNA]</scope>
    <source>
        <strain evidence="3">TM-1</strain>
    </source>
</reference>
<evidence type="ECO:0000256" key="1">
    <source>
        <dbReference type="ARBA" id="ARBA00022500"/>
    </source>
</evidence>
<dbReference type="PATRIC" id="fig|29290.4.peg.2468"/>
<gene>
    <name evidence="3" type="ORF">MBAV_001859</name>
</gene>
<dbReference type="InterPro" id="IPR050992">
    <property type="entry name" value="CheZ_family_phosphatases"/>
</dbReference>
<keyword evidence="4" id="KW-1185">Reference proteome</keyword>
<dbReference type="PANTHER" id="PTHR43693:SF1">
    <property type="entry name" value="PROTEIN PHOSPHATASE CHEZ"/>
    <property type="match status" value="1"/>
</dbReference>
<organism evidence="3 4">
    <name type="scientific">Candidatus Magnetobacterium bavaricum</name>
    <dbReference type="NCBI Taxonomy" id="29290"/>
    <lineage>
        <taxon>Bacteria</taxon>
        <taxon>Pseudomonadati</taxon>
        <taxon>Nitrospirota</taxon>
        <taxon>Thermodesulfovibrionia</taxon>
        <taxon>Thermodesulfovibrionales</taxon>
        <taxon>Candidatus Magnetobacteriaceae</taxon>
        <taxon>Candidatus Magnetobacterium</taxon>
    </lineage>
</organism>
<dbReference type="CDD" id="cd17910">
    <property type="entry name" value="CheC_ClassII"/>
    <property type="match status" value="1"/>
</dbReference>
<dbReference type="Gene3D" id="3.40.1550.10">
    <property type="entry name" value="CheC-like"/>
    <property type="match status" value="1"/>
</dbReference>
<dbReference type="Proteomes" id="UP000033423">
    <property type="component" value="Unassembled WGS sequence"/>
</dbReference>
<proteinExistence type="predicted"/>
<sequence length="202" mass="22025">MLLTTFQVDALTELINIGVGRAAGVLNEMLMAHVSLQVPSIRLIVKSNLQQEITELFNMSTSIVRMEFRGPFSGIASLVFPADSAANLIGLLIGEMDLPPDMDSLRIGALTEVGNIVLNGVMGSLANILRTHVDYSIPIYQDNNLYRMIISDDTSTGPIILLARTRFKIEAQLIEGDIVLVFEVGSFESLISELTTSLDITL</sequence>
<dbReference type="SUPFAM" id="SSF103039">
    <property type="entry name" value="CheC-like"/>
    <property type="match status" value="1"/>
</dbReference>
<dbReference type="GO" id="GO:0016787">
    <property type="term" value="F:hydrolase activity"/>
    <property type="evidence" value="ECO:0007669"/>
    <property type="project" value="UniProtKB-KW"/>
</dbReference>
<accession>A0A0F3GVF0</accession>
<dbReference type="InterPro" id="IPR028976">
    <property type="entry name" value="CheC-like_sf"/>
</dbReference>
<keyword evidence="1" id="KW-0145">Chemotaxis</keyword>